<evidence type="ECO:0000313" key="2">
    <source>
        <dbReference type="EMBL" id="KAJ2783462.1"/>
    </source>
</evidence>
<gene>
    <name evidence="2" type="ORF">H4R18_001671</name>
</gene>
<keyword evidence="1" id="KW-1133">Transmembrane helix</keyword>
<evidence type="ECO:0000313" key="3">
    <source>
        <dbReference type="Proteomes" id="UP001140217"/>
    </source>
</evidence>
<reference evidence="2" key="1">
    <citation type="submission" date="2022-07" db="EMBL/GenBank/DDBJ databases">
        <title>Phylogenomic reconstructions and comparative analyses of Kickxellomycotina fungi.</title>
        <authorList>
            <person name="Reynolds N.K."/>
            <person name="Stajich J.E."/>
            <person name="Barry K."/>
            <person name="Grigoriev I.V."/>
            <person name="Crous P."/>
            <person name="Smith M.E."/>
        </authorList>
    </citation>
    <scope>NUCLEOTIDE SEQUENCE</scope>
    <source>
        <strain evidence="2">NBRC 105414</strain>
    </source>
</reference>
<organism evidence="2 3">
    <name type="scientific">Coemansia javaensis</name>
    <dbReference type="NCBI Taxonomy" id="2761396"/>
    <lineage>
        <taxon>Eukaryota</taxon>
        <taxon>Fungi</taxon>
        <taxon>Fungi incertae sedis</taxon>
        <taxon>Zoopagomycota</taxon>
        <taxon>Kickxellomycotina</taxon>
        <taxon>Kickxellomycetes</taxon>
        <taxon>Kickxellales</taxon>
        <taxon>Kickxellaceae</taxon>
        <taxon>Coemansia</taxon>
    </lineage>
</organism>
<comment type="caution">
    <text evidence="2">The sequence shown here is derived from an EMBL/GenBank/DDBJ whole genome shotgun (WGS) entry which is preliminary data.</text>
</comment>
<proteinExistence type="predicted"/>
<evidence type="ECO:0000256" key="1">
    <source>
        <dbReference type="SAM" id="Phobius"/>
    </source>
</evidence>
<dbReference type="Proteomes" id="UP001140217">
    <property type="component" value="Unassembled WGS sequence"/>
</dbReference>
<sequence>MGRRPLVILDDFFVKDDVVSAIARGGQLGVGGDCLEMPSENPFVKRLLSSTHVALRHWVRSDDVRVTYSGWLYNAHLAIIAAVAARYAAGLAGAPLAHSLGTLASICLAVVLGFHVLFFVSLNFRPAWFGHAVFFHSPFAWAAAWLLVFVGDGDGVSGVAVAGRGPVRSALDRRVGPAALLLMHVFVWYTRRTVIGIAVFERKICASAYLYWTHRLYSVAAALVIVLVWKAYPYAPACWYLYRGAGLAESGARGLLRDWTDERGMVGLLRLGAAMLVSGGTHAMWYSFISYAYHMVVWRERLRDGLAVWVVGDRAMCTRLV</sequence>
<protein>
    <submittedName>
        <fullName evidence="2">Uncharacterized protein</fullName>
    </submittedName>
</protein>
<keyword evidence="3" id="KW-1185">Reference proteome</keyword>
<accession>A0A9W8HD02</accession>
<feature type="transmembrane region" description="Helical" evidence="1">
    <location>
        <begin position="70"/>
        <end position="88"/>
    </location>
</feature>
<feature type="transmembrane region" description="Helical" evidence="1">
    <location>
        <begin position="127"/>
        <end position="148"/>
    </location>
</feature>
<feature type="transmembrane region" description="Helical" evidence="1">
    <location>
        <begin position="178"/>
        <end position="200"/>
    </location>
</feature>
<dbReference type="OrthoDB" id="2230209at2759"/>
<keyword evidence="1" id="KW-0472">Membrane</keyword>
<feature type="transmembrane region" description="Helical" evidence="1">
    <location>
        <begin position="100"/>
        <end position="120"/>
    </location>
</feature>
<dbReference type="EMBL" id="JANBUL010000046">
    <property type="protein sequence ID" value="KAJ2783462.1"/>
    <property type="molecule type" value="Genomic_DNA"/>
</dbReference>
<feature type="transmembrane region" description="Helical" evidence="1">
    <location>
        <begin position="212"/>
        <end position="232"/>
    </location>
</feature>
<feature type="transmembrane region" description="Helical" evidence="1">
    <location>
        <begin position="271"/>
        <end position="293"/>
    </location>
</feature>
<dbReference type="AlphaFoldDB" id="A0A9W8HD02"/>
<name>A0A9W8HD02_9FUNG</name>
<keyword evidence="1" id="KW-0812">Transmembrane</keyword>